<dbReference type="InterPro" id="IPR051410">
    <property type="entry name" value="Ferric/Cupric_Reductase"/>
</dbReference>
<feature type="transmembrane region" description="Helical" evidence="10">
    <location>
        <begin position="365"/>
        <end position="384"/>
    </location>
</feature>
<evidence type="ECO:0000256" key="6">
    <source>
        <dbReference type="ARBA" id="ARBA00022989"/>
    </source>
</evidence>
<evidence type="ECO:0000256" key="2">
    <source>
        <dbReference type="ARBA" id="ARBA00022448"/>
    </source>
</evidence>
<keyword evidence="6 10" id="KW-1133">Transmembrane helix</keyword>
<keyword evidence="7" id="KW-0560">Oxidoreductase</keyword>
<dbReference type="GO" id="GO:0006879">
    <property type="term" value="P:intracellular iron ion homeostasis"/>
    <property type="evidence" value="ECO:0007669"/>
    <property type="project" value="TreeGrafter"/>
</dbReference>
<keyword evidence="3" id="KW-0285">Flavoprotein</keyword>
<keyword evidence="5" id="KW-0274">FAD</keyword>
<sequence length="618" mass="69995">MILISVILQCLIHFTLADYAYYPGTDIPLGACFGYLSAAYAFNASCLNVATCLCDDPVFIETTVGCIKQMTPLISDRDVEYNLNNSYTALQVFCVNVTMDTIEEYDNAISSLPSYEGNKTDTTRGEWEVTDPFKLSTAEVKLAYESYKSAFGAIGLCHKFGAGTASYWGGVLLLHAIFHFLEILKPGYYDKLCNTKCVRNYRKYFVLPTSTQYLPSNIYSLEIAGYIIIVIIFCFAGFPSFSDNFYYDFSAEENYSNFVGLRTGYISLYVLPLMILFAGRNNFLMVLTGLSQDTFICIHRWCGRIIGLLILMHAIAYSISFARAGYYGPQSVTAYWRWGVVGCTFSSLLVVQGCRFLRRRAYETFLVIHIIGAILFIVGGYYHLKLLTEFPGLKFYYTSIALWGFDRSMRLFRIATSNFGQYASVRLDSDMLYINPENPEELKLICRVKEGVTKNLSDMITASDSEFVSKICLDGPYSPKFNFSRFDELTFFAGGIGITAPFSYIQNLLLNDSKKDQRIRLIWAVRDLSVESWFRAELEFLRSYANVEVSLYTGGETEKLKVLNISTEIENIVSKSHGSNAVFCCGPDTMARDIRKGIAANMNKTDNYFAYFEESFSW</sequence>
<dbReference type="GO" id="GO:0015677">
    <property type="term" value="P:copper ion import"/>
    <property type="evidence" value="ECO:0007669"/>
    <property type="project" value="TreeGrafter"/>
</dbReference>
<dbReference type="AlphaFoldDB" id="A0AAV5RJ37"/>
<evidence type="ECO:0000256" key="3">
    <source>
        <dbReference type="ARBA" id="ARBA00022630"/>
    </source>
</evidence>
<feature type="chain" id="PRO_5043551583" evidence="11">
    <location>
        <begin position="18"/>
        <end position="618"/>
    </location>
</feature>
<feature type="domain" description="Ferric reductase NAD binding" evidence="13">
    <location>
        <begin position="486"/>
        <end position="564"/>
    </location>
</feature>
<dbReference type="GO" id="GO:0000293">
    <property type="term" value="F:ferric-chelate reductase activity"/>
    <property type="evidence" value="ECO:0007669"/>
    <property type="project" value="TreeGrafter"/>
</dbReference>
<proteinExistence type="predicted"/>
<evidence type="ECO:0000256" key="10">
    <source>
        <dbReference type="SAM" id="Phobius"/>
    </source>
</evidence>
<keyword evidence="11" id="KW-0732">Signal</keyword>
<comment type="caution">
    <text evidence="14">The sequence shown here is derived from an EMBL/GenBank/DDBJ whole genome shotgun (WGS) entry which is preliminary data.</text>
</comment>
<evidence type="ECO:0000259" key="12">
    <source>
        <dbReference type="Pfam" id="PF01794"/>
    </source>
</evidence>
<feature type="transmembrane region" description="Helical" evidence="10">
    <location>
        <begin position="261"/>
        <end position="280"/>
    </location>
</feature>
<feature type="domain" description="Ferric oxidoreductase" evidence="12">
    <location>
        <begin position="263"/>
        <end position="379"/>
    </location>
</feature>
<feature type="transmembrane region" description="Helical" evidence="10">
    <location>
        <begin position="301"/>
        <end position="322"/>
    </location>
</feature>
<keyword evidence="8" id="KW-0406">Ion transport</keyword>
<feature type="transmembrane region" description="Helical" evidence="10">
    <location>
        <begin position="223"/>
        <end position="241"/>
    </location>
</feature>
<feature type="transmembrane region" description="Helical" evidence="10">
    <location>
        <begin position="334"/>
        <end position="353"/>
    </location>
</feature>
<keyword evidence="2" id="KW-0813">Transport</keyword>
<feature type="signal peptide" evidence="11">
    <location>
        <begin position="1"/>
        <end position="17"/>
    </location>
</feature>
<evidence type="ECO:0000256" key="8">
    <source>
        <dbReference type="ARBA" id="ARBA00023065"/>
    </source>
</evidence>
<evidence type="ECO:0000256" key="7">
    <source>
        <dbReference type="ARBA" id="ARBA00023002"/>
    </source>
</evidence>
<dbReference type="InterPro" id="IPR013130">
    <property type="entry name" value="Fe3_Rdtase_TM_dom"/>
</dbReference>
<dbReference type="Pfam" id="PF08030">
    <property type="entry name" value="NAD_binding_6"/>
    <property type="match status" value="1"/>
</dbReference>
<feature type="transmembrane region" description="Helical" evidence="10">
    <location>
        <begin position="489"/>
        <end position="510"/>
    </location>
</feature>
<evidence type="ECO:0000256" key="1">
    <source>
        <dbReference type="ARBA" id="ARBA00004141"/>
    </source>
</evidence>
<dbReference type="InterPro" id="IPR039261">
    <property type="entry name" value="FNR_nucleotide-bd"/>
</dbReference>
<accession>A0AAV5RJ37</accession>
<comment type="subcellular location">
    <subcellularLocation>
        <location evidence="1">Membrane</location>
        <topology evidence="1">Multi-pass membrane protein</topology>
    </subcellularLocation>
</comment>
<evidence type="ECO:0000256" key="4">
    <source>
        <dbReference type="ARBA" id="ARBA00022692"/>
    </source>
</evidence>
<dbReference type="PANTHER" id="PTHR32361:SF9">
    <property type="entry name" value="FERRIC REDUCTASE TRANSMEMBRANE COMPONENT 3-RELATED"/>
    <property type="match status" value="1"/>
</dbReference>
<evidence type="ECO:0000313" key="15">
    <source>
        <dbReference type="Proteomes" id="UP001362899"/>
    </source>
</evidence>
<dbReference type="SFLD" id="SFLDS00052">
    <property type="entry name" value="Ferric_Reductase_Domain"/>
    <property type="match status" value="1"/>
</dbReference>
<evidence type="ECO:0000256" key="9">
    <source>
        <dbReference type="ARBA" id="ARBA00023136"/>
    </source>
</evidence>
<keyword evidence="9 10" id="KW-0472">Membrane</keyword>
<evidence type="ECO:0000256" key="11">
    <source>
        <dbReference type="SAM" id="SignalP"/>
    </source>
</evidence>
<dbReference type="PANTHER" id="PTHR32361">
    <property type="entry name" value="FERRIC/CUPRIC REDUCTASE TRANSMEMBRANE COMPONENT"/>
    <property type="match status" value="1"/>
</dbReference>
<keyword evidence="4 10" id="KW-0812">Transmembrane</keyword>
<feature type="transmembrane region" description="Helical" evidence="10">
    <location>
        <begin position="165"/>
        <end position="184"/>
    </location>
</feature>
<dbReference type="GO" id="GO:0006826">
    <property type="term" value="P:iron ion transport"/>
    <property type="evidence" value="ECO:0007669"/>
    <property type="project" value="TreeGrafter"/>
</dbReference>
<dbReference type="GO" id="GO:0005886">
    <property type="term" value="C:plasma membrane"/>
    <property type="evidence" value="ECO:0007669"/>
    <property type="project" value="TreeGrafter"/>
</dbReference>
<protein>
    <submittedName>
        <fullName evidence="14">Uncharacterized protein</fullName>
    </submittedName>
</protein>
<dbReference type="EMBL" id="BTGC01000005">
    <property type="protein sequence ID" value="GMM51390.1"/>
    <property type="molecule type" value="Genomic_DNA"/>
</dbReference>
<reference evidence="14 15" key="1">
    <citation type="journal article" date="2023" name="Elife">
        <title>Identification of key yeast species and microbe-microbe interactions impacting larval growth of Drosophila in the wild.</title>
        <authorList>
            <person name="Mure A."/>
            <person name="Sugiura Y."/>
            <person name="Maeda R."/>
            <person name="Honda K."/>
            <person name="Sakurai N."/>
            <person name="Takahashi Y."/>
            <person name="Watada M."/>
            <person name="Katoh T."/>
            <person name="Gotoh A."/>
            <person name="Gotoh Y."/>
            <person name="Taniguchi I."/>
            <person name="Nakamura K."/>
            <person name="Hayashi T."/>
            <person name="Katayama T."/>
            <person name="Uemura T."/>
            <person name="Hattori Y."/>
        </authorList>
    </citation>
    <scope>NUCLEOTIDE SEQUENCE [LARGE SCALE GENOMIC DNA]</scope>
    <source>
        <strain evidence="14 15">SB-73</strain>
    </source>
</reference>
<dbReference type="InterPro" id="IPR013121">
    <property type="entry name" value="Fe_red_NAD-bd_6"/>
</dbReference>
<dbReference type="Gene3D" id="3.40.50.80">
    <property type="entry name" value="Nucleotide-binding domain of ferredoxin-NADP reductase (FNR) module"/>
    <property type="match status" value="1"/>
</dbReference>
<dbReference type="SUPFAM" id="SSF52343">
    <property type="entry name" value="Ferredoxin reductase-like, C-terminal NADP-linked domain"/>
    <property type="match status" value="1"/>
</dbReference>
<organism evidence="14 15">
    <name type="scientific">Starmerella bacillaris</name>
    <name type="common">Yeast</name>
    <name type="synonym">Candida zemplinina</name>
    <dbReference type="NCBI Taxonomy" id="1247836"/>
    <lineage>
        <taxon>Eukaryota</taxon>
        <taxon>Fungi</taxon>
        <taxon>Dikarya</taxon>
        <taxon>Ascomycota</taxon>
        <taxon>Saccharomycotina</taxon>
        <taxon>Dipodascomycetes</taxon>
        <taxon>Dipodascales</taxon>
        <taxon>Trichomonascaceae</taxon>
        <taxon>Starmerella</taxon>
    </lineage>
</organism>
<gene>
    <name evidence="14" type="ORF">DASB73_023480</name>
</gene>
<evidence type="ECO:0000313" key="14">
    <source>
        <dbReference type="EMBL" id="GMM51390.1"/>
    </source>
</evidence>
<name>A0AAV5RJ37_STABA</name>
<evidence type="ECO:0000256" key="5">
    <source>
        <dbReference type="ARBA" id="ARBA00022827"/>
    </source>
</evidence>
<dbReference type="Pfam" id="PF01794">
    <property type="entry name" value="Ferric_reduct"/>
    <property type="match status" value="1"/>
</dbReference>
<dbReference type="CDD" id="cd06186">
    <property type="entry name" value="NOX_Duox_like_FAD_NADP"/>
    <property type="match status" value="1"/>
</dbReference>
<dbReference type="Proteomes" id="UP001362899">
    <property type="component" value="Unassembled WGS sequence"/>
</dbReference>
<keyword evidence="15" id="KW-1185">Reference proteome</keyword>
<evidence type="ECO:0000259" key="13">
    <source>
        <dbReference type="Pfam" id="PF08030"/>
    </source>
</evidence>